<accession>A0A9X9S281</accession>
<dbReference type="SMART" id="SM00093">
    <property type="entry name" value="SERPIN"/>
    <property type="match status" value="1"/>
</dbReference>
<proteinExistence type="inferred from homology"/>
<dbReference type="GeneID" id="76835169"/>
<dbReference type="KEGG" id="mou:OU421_08665"/>
<dbReference type="CDD" id="cd19590">
    <property type="entry name" value="serpin_thermopin-like"/>
    <property type="match status" value="1"/>
</dbReference>
<dbReference type="GO" id="GO:0004867">
    <property type="term" value="F:serine-type endopeptidase inhibitor activity"/>
    <property type="evidence" value="ECO:0007669"/>
    <property type="project" value="InterPro"/>
</dbReference>
<dbReference type="Pfam" id="PF00079">
    <property type="entry name" value="Serpin"/>
    <property type="match status" value="1"/>
</dbReference>
<reference evidence="3" key="1">
    <citation type="submission" date="2022-11" db="EMBL/GenBank/DDBJ databases">
        <title>Complete genome sequence of Methanogenium organophilum DSM 3596.</title>
        <authorList>
            <person name="Chen S.-C."/>
            <person name="Lai S.-J."/>
            <person name="You Y.-T."/>
        </authorList>
    </citation>
    <scope>NUCLEOTIDE SEQUENCE</scope>
    <source>
        <strain evidence="3">DSM 3596</strain>
    </source>
</reference>
<dbReference type="InterPro" id="IPR023796">
    <property type="entry name" value="Serpin_dom"/>
</dbReference>
<dbReference type="PANTHER" id="PTHR11461">
    <property type="entry name" value="SERINE PROTEASE INHIBITOR, SERPIN"/>
    <property type="match status" value="1"/>
</dbReference>
<dbReference type="InterPro" id="IPR042185">
    <property type="entry name" value="Serpin_sf_2"/>
</dbReference>
<keyword evidence="4" id="KW-1185">Reference proteome</keyword>
<dbReference type="Proteomes" id="UP001163096">
    <property type="component" value="Chromosome"/>
</dbReference>
<dbReference type="PROSITE" id="PS00284">
    <property type="entry name" value="SERPIN"/>
    <property type="match status" value="1"/>
</dbReference>
<feature type="domain" description="Serpin" evidence="2">
    <location>
        <begin position="53"/>
        <end position="420"/>
    </location>
</feature>
<dbReference type="AlphaFoldDB" id="A0A9X9S281"/>
<dbReference type="GO" id="GO:0005615">
    <property type="term" value="C:extracellular space"/>
    <property type="evidence" value="ECO:0007669"/>
    <property type="project" value="InterPro"/>
</dbReference>
<dbReference type="Gene3D" id="3.30.497.10">
    <property type="entry name" value="Antithrombin, subunit I, domain 2"/>
    <property type="match status" value="1"/>
</dbReference>
<evidence type="ECO:0000313" key="4">
    <source>
        <dbReference type="Proteomes" id="UP001163096"/>
    </source>
</evidence>
<dbReference type="InterPro" id="IPR042178">
    <property type="entry name" value="Serpin_sf_1"/>
</dbReference>
<protein>
    <submittedName>
        <fullName evidence="3">Serpin family protein</fullName>
    </submittedName>
</protein>
<dbReference type="InterPro" id="IPR036186">
    <property type="entry name" value="Serpin_sf"/>
</dbReference>
<dbReference type="Gene3D" id="2.30.39.10">
    <property type="entry name" value="Alpha-1-antitrypsin, domain 1"/>
    <property type="match status" value="1"/>
</dbReference>
<dbReference type="InterPro" id="IPR023795">
    <property type="entry name" value="Serpin_CS"/>
</dbReference>
<evidence type="ECO:0000259" key="2">
    <source>
        <dbReference type="SMART" id="SM00093"/>
    </source>
</evidence>
<evidence type="ECO:0000313" key="3">
    <source>
        <dbReference type="EMBL" id="WAI00499.1"/>
    </source>
</evidence>
<gene>
    <name evidence="3" type="ORF">OU421_08665</name>
</gene>
<dbReference type="EMBL" id="CP113361">
    <property type="protein sequence ID" value="WAI00499.1"/>
    <property type="molecule type" value="Genomic_DNA"/>
</dbReference>
<sequence length="422" mass="46299">MKKQAFLIGAAACIILLCIFFAGCTDTDGGPDDTPPATEGADTVVEANTLFANDLYHTLSSDEEYANQNLFFSPYSISTALALTYEGAKGTTAEEIRSVFYFPLDDAVRQEGYASLIAGLNRQDAAYTLKTANALWAEESYPFLPAYIETAQQYYAAEVRNMDFISAPDESRLTINRWVEDKTEDRITDLIPEGGITPLTRLVITNAVYFKGTWVLQFDENKTHSATFLTDGGESVTVDMMQRTDDDAIYPYTETDDLQILRMPYEHESGKALSMLVLLPKDGDITTAETALGTTELADAIASMEPGQVEVFFPKFTMETTYFLPDTLAGMGMPTAFGDEADFSGMDNTRFLFITDVIHKAFVEVNEEGTEAAAATAVIVGRGVSVEQPVPVFRADHPFIFLIEDDETGSLLFMGKVADPTA</sequence>
<dbReference type="InterPro" id="IPR000215">
    <property type="entry name" value="Serpin_fam"/>
</dbReference>
<comment type="similarity">
    <text evidence="1">Belongs to the serpin family.</text>
</comment>
<dbReference type="PROSITE" id="PS51257">
    <property type="entry name" value="PROKAR_LIPOPROTEIN"/>
    <property type="match status" value="1"/>
</dbReference>
<organism evidence="3 4">
    <name type="scientific">Methanogenium organophilum</name>
    <dbReference type="NCBI Taxonomy" id="2199"/>
    <lineage>
        <taxon>Archaea</taxon>
        <taxon>Methanobacteriati</taxon>
        <taxon>Methanobacteriota</taxon>
        <taxon>Stenosarchaea group</taxon>
        <taxon>Methanomicrobia</taxon>
        <taxon>Methanomicrobiales</taxon>
        <taxon>Methanomicrobiaceae</taxon>
        <taxon>Methanogenium</taxon>
    </lineage>
</organism>
<evidence type="ECO:0000256" key="1">
    <source>
        <dbReference type="RuleBase" id="RU000411"/>
    </source>
</evidence>
<dbReference type="SUPFAM" id="SSF56574">
    <property type="entry name" value="Serpins"/>
    <property type="match status" value="1"/>
</dbReference>
<dbReference type="RefSeq" id="WP_268185698.1">
    <property type="nucleotide sequence ID" value="NZ_CP113361.1"/>
</dbReference>
<name>A0A9X9S281_METOG</name>
<dbReference type="PANTHER" id="PTHR11461:SF211">
    <property type="entry name" value="GH10112P-RELATED"/>
    <property type="match status" value="1"/>
</dbReference>